<feature type="region of interest" description="Disordered" evidence="9">
    <location>
        <begin position="520"/>
        <end position="550"/>
    </location>
</feature>
<dbReference type="PROSITE" id="PS51434">
    <property type="entry name" value="NUP_C"/>
    <property type="match status" value="1"/>
</dbReference>
<dbReference type="GO" id="GO:0051028">
    <property type="term" value="P:mRNA transport"/>
    <property type="evidence" value="ECO:0007669"/>
    <property type="project" value="UniProtKB-KW"/>
</dbReference>
<dbReference type="EnsemblFungi" id="FOXG_17481T0">
    <property type="protein sequence ID" value="FOXG_17481P0"/>
    <property type="gene ID" value="FOXG_17481"/>
</dbReference>
<feature type="compositionally biased region" description="Basic and acidic residues" evidence="9">
    <location>
        <begin position="832"/>
        <end position="850"/>
    </location>
</feature>
<evidence type="ECO:0000256" key="5">
    <source>
        <dbReference type="ARBA" id="ARBA00022927"/>
    </source>
</evidence>
<evidence type="ECO:0000256" key="7">
    <source>
        <dbReference type="ARBA" id="ARBA00023132"/>
    </source>
</evidence>
<dbReference type="GO" id="GO:0008139">
    <property type="term" value="F:nuclear localization sequence binding"/>
    <property type="evidence" value="ECO:0007669"/>
    <property type="project" value="TreeGrafter"/>
</dbReference>
<feature type="compositionally biased region" description="Low complexity" evidence="9">
    <location>
        <begin position="326"/>
        <end position="337"/>
    </location>
</feature>
<feature type="region of interest" description="Disordered" evidence="9">
    <location>
        <begin position="594"/>
        <end position="627"/>
    </location>
</feature>
<dbReference type="GO" id="GO:0000973">
    <property type="term" value="P:post-transcriptional tethering of RNA polymerase II gene DNA at nuclear periphery"/>
    <property type="evidence" value="ECO:0007669"/>
    <property type="project" value="TreeGrafter"/>
</dbReference>
<protein>
    <recommendedName>
        <fullName evidence="10">Peptidase S59 domain-containing protein</fullName>
    </recommendedName>
</protein>
<dbReference type="GO" id="GO:0006606">
    <property type="term" value="P:protein import into nucleus"/>
    <property type="evidence" value="ECO:0007669"/>
    <property type="project" value="TreeGrafter"/>
</dbReference>
<organism evidence="11 12">
    <name type="scientific">Fusarium oxysporum (strain Fo5176)</name>
    <name type="common">Fusarium vascular wilt</name>
    <dbReference type="NCBI Taxonomy" id="660025"/>
    <lineage>
        <taxon>Eukaryota</taxon>
        <taxon>Fungi</taxon>
        <taxon>Dikarya</taxon>
        <taxon>Ascomycota</taxon>
        <taxon>Pezizomycotina</taxon>
        <taxon>Sordariomycetes</taxon>
        <taxon>Hypocreomycetidae</taxon>
        <taxon>Hypocreales</taxon>
        <taxon>Nectriaceae</taxon>
        <taxon>Fusarium</taxon>
        <taxon>Fusarium oxysporum species complex</taxon>
    </lineage>
</organism>
<keyword evidence="8" id="KW-0539">Nucleus</keyword>
<evidence type="ECO:0000256" key="2">
    <source>
        <dbReference type="ARBA" id="ARBA00008926"/>
    </source>
</evidence>
<comment type="subcellular location">
    <subcellularLocation>
        <location evidence="1">Nucleus</location>
        <location evidence="1">Nuclear pore complex</location>
    </subcellularLocation>
</comment>
<evidence type="ECO:0000313" key="12">
    <source>
        <dbReference type="Proteomes" id="UP000002489"/>
    </source>
</evidence>
<feature type="domain" description="Peptidase S59" evidence="10">
    <location>
        <begin position="733"/>
        <end position="877"/>
    </location>
</feature>
<dbReference type="InterPro" id="IPR037665">
    <property type="entry name" value="Nucleoporin_S59-like"/>
</dbReference>
<dbReference type="PANTHER" id="PTHR23198">
    <property type="entry name" value="NUCLEOPORIN"/>
    <property type="match status" value="1"/>
</dbReference>
<dbReference type="Gene3D" id="3.30.1610.10">
    <property type="entry name" value="Peptidase S59, nucleoporin"/>
    <property type="match status" value="1"/>
</dbReference>
<dbReference type="STRING" id="426428.A0A0C4DJ43"/>
<feature type="region of interest" description="Disordered" evidence="9">
    <location>
        <begin position="297"/>
        <end position="398"/>
    </location>
</feature>
<comment type="similarity">
    <text evidence="2">Belongs to the nucleoporin GLFG family.</text>
</comment>
<dbReference type="Pfam" id="PF04096">
    <property type="entry name" value="Nucleoporin2"/>
    <property type="match status" value="1"/>
</dbReference>
<dbReference type="GO" id="GO:0034398">
    <property type="term" value="P:telomere tethering at nuclear periphery"/>
    <property type="evidence" value="ECO:0007669"/>
    <property type="project" value="TreeGrafter"/>
</dbReference>
<dbReference type="GO" id="GO:0044614">
    <property type="term" value="C:nuclear pore cytoplasmic filaments"/>
    <property type="evidence" value="ECO:0007669"/>
    <property type="project" value="TreeGrafter"/>
</dbReference>
<dbReference type="GO" id="GO:0006405">
    <property type="term" value="P:RNA export from nucleus"/>
    <property type="evidence" value="ECO:0007669"/>
    <property type="project" value="TreeGrafter"/>
</dbReference>
<dbReference type="AlphaFoldDB" id="A0A0C4DJ43"/>
<feature type="region of interest" description="Disordered" evidence="9">
    <location>
        <begin position="31"/>
        <end position="51"/>
    </location>
</feature>
<keyword evidence="7" id="KW-0906">Nuclear pore complex</keyword>
<reference evidence="12" key="1">
    <citation type="journal article" date="2012" name="Mol. Plant Microbe Interact.">
        <title>A highly conserved effector in Fusarium oxysporum is required for full virulence on Arabidopsis.</title>
        <authorList>
            <person name="Thatcher L.F."/>
            <person name="Gardiner D.M."/>
            <person name="Kazan K."/>
            <person name="Manners J."/>
        </authorList>
    </citation>
    <scope>NUCLEOTIDE SEQUENCE [LARGE SCALE GENOMIC DNA]</scope>
    <source>
        <strain evidence="12">Fo5176</strain>
    </source>
</reference>
<sequence length="887" mass="95727">MSEFGKKPFGQWQQLPTGCDAFGSNIHNSSHPSRWDFGSGTPSSTGPFATTRESLYGASGEFIILSQAFPDPVSSLGPRLSSSAPTFPPTTTGTGWLEHHSNTQGLTVLSDPGTSNVTNHADPTGFGGGFFGSSAKKTGFSTGMSPSTAGFRSNAWTRFRTPTTSVFSAPSQSFGGWAWGILATDTSKQPFSPFVGSELGNRQKSSYQNLCFQGPYKNFSQEELRLADYALGHRYGPSFGFGGPSFGTGFGTSMQRSASGPPQTFGIGSQQGAFGTGFGSATTTTSPFGQTKASETFVWGPKSQGPSVFGTQPDGFQRPTSSQRDFGVSGSPGFGFSQRPWYGSAPQESHTSWSSPSIFQAPSQQQAQGSTSFAEAQRPSSSQPPTGSIFRTDLSTAPNPFASAATQVSALSGPSSTSQRPWVTDRYSTTQAGQQATQFPSTEMPVGRIQVPQPFGQQTEYGQTGNLYYQVPGRPSSNTRLIQQPLQDASRATIQPQLFAKIDEITAYGPPWLFLTTEEKQQQQDEGPLAVRRASKGKPRSQSVPAGFSFRSPRLAPCHMSLGSPRSSFRHALYPASYPVKRTLLSSDWMGPPDLGHELTRSPSRRGSDQRRTGEDTISTGGHRKGFNIVEKSLSQISKQLKTLEIDQDRGRDLLVSSSNRRGQKESIGTTALTGIADPGREGGAKSQTPGTKTETSEHTSSPTSPGNTLVISDHEANVEQNKTMKVQRPIPGGEYWMRPSKEDILAMDKDQRKRVTDLTMGRENVGVIRFKHPVDFTGIDLESLLGGLVILESRSATVYPDSFGLNSPPGEGLNFPASISLESSWPRKKTKGQDLSEDEARRQVASHIERPKSVAGTSFQSYSKEDGTWTFSVNHFSTYNQVMCNY</sequence>
<reference evidence="11" key="2">
    <citation type="submission" date="2025-08" db="UniProtKB">
        <authorList>
            <consortium name="EnsemblFungi"/>
        </authorList>
    </citation>
    <scope>IDENTIFICATION</scope>
    <source>
        <strain evidence="11">4287 / CBS 123668 / FGSC 9935 / NRRL 34936</strain>
    </source>
</reference>
<evidence type="ECO:0000256" key="8">
    <source>
        <dbReference type="ARBA" id="ARBA00023242"/>
    </source>
</evidence>
<dbReference type="InterPro" id="IPR036903">
    <property type="entry name" value="Nup98_auto-Pept-S59_dom_sf"/>
</dbReference>
<name>A0A0C4DJ43_FUSOF</name>
<evidence type="ECO:0000256" key="6">
    <source>
        <dbReference type="ARBA" id="ARBA00023010"/>
    </source>
</evidence>
<dbReference type="PANTHER" id="PTHR23198:SF6">
    <property type="entry name" value="NUCLEAR PORE COMPLEX PROTEIN NUP98-NUP96"/>
    <property type="match status" value="1"/>
</dbReference>
<feature type="compositionally biased region" description="Polar residues" evidence="9">
    <location>
        <begin position="656"/>
        <end position="673"/>
    </location>
</feature>
<dbReference type="GO" id="GO:0003723">
    <property type="term" value="F:RNA binding"/>
    <property type="evidence" value="ECO:0007669"/>
    <property type="project" value="TreeGrafter"/>
</dbReference>
<accession>A0A0C4DJ43</accession>
<evidence type="ECO:0000259" key="10">
    <source>
        <dbReference type="PROSITE" id="PS51434"/>
    </source>
</evidence>
<evidence type="ECO:0000256" key="1">
    <source>
        <dbReference type="ARBA" id="ARBA00004567"/>
    </source>
</evidence>
<evidence type="ECO:0000256" key="3">
    <source>
        <dbReference type="ARBA" id="ARBA00022448"/>
    </source>
</evidence>
<keyword evidence="5" id="KW-0653">Protein transport</keyword>
<feature type="compositionally biased region" description="Polar residues" evidence="9">
    <location>
        <begin position="40"/>
        <end position="51"/>
    </location>
</feature>
<feature type="region of interest" description="Disordered" evidence="9">
    <location>
        <begin position="655"/>
        <end position="710"/>
    </location>
</feature>
<keyword evidence="4" id="KW-0509">mRNA transport</keyword>
<evidence type="ECO:0000256" key="4">
    <source>
        <dbReference type="ARBA" id="ARBA00022816"/>
    </source>
</evidence>
<evidence type="ECO:0000256" key="9">
    <source>
        <dbReference type="SAM" id="MobiDB-lite"/>
    </source>
</evidence>
<dbReference type="InterPro" id="IPR007230">
    <property type="entry name" value="Nup98_auto-Pept-S59_dom"/>
</dbReference>
<dbReference type="SUPFAM" id="SSF82215">
    <property type="entry name" value="C-terminal autoproteolytic domain of nucleoporin nup98"/>
    <property type="match status" value="1"/>
</dbReference>
<proteinExistence type="inferred from homology"/>
<feature type="region of interest" description="Disordered" evidence="9">
    <location>
        <begin position="826"/>
        <end position="850"/>
    </location>
</feature>
<evidence type="ECO:0000313" key="11">
    <source>
        <dbReference type="EnsemblFungi" id="FOXG_17481P0"/>
    </source>
</evidence>
<dbReference type="GO" id="GO:0017056">
    <property type="term" value="F:structural constituent of nuclear pore"/>
    <property type="evidence" value="ECO:0007669"/>
    <property type="project" value="InterPro"/>
</dbReference>
<feature type="compositionally biased region" description="Polar residues" evidence="9">
    <location>
        <begin position="346"/>
        <end position="386"/>
    </location>
</feature>
<feature type="compositionally biased region" description="Basic and acidic residues" evidence="9">
    <location>
        <begin position="595"/>
        <end position="615"/>
    </location>
</feature>
<dbReference type="Proteomes" id="UP000002489">
    <property type="component" value="Unassembled WGS sequence"/>
</dbReference>
<keyword evidence="6" id="KW-0811">Translocation</keyword>
<keyword evidence="3" id="KW-0813">Transport</keyword>
<dbReference type="Gene3D" id="1.10.10.2360">
    <property type="match status" value="1"/>
</dbReference>